<reference evidence="2 3" key="1">
    <citation type="submission" date="2019-03" db="EMBL/GenBank/DDBJ databases">
        <title>Genomic Encyclopedia of Type Strains, Phase IV (KMG-IV): sequencing the most valuable type-strain genomes for metagenomic binning, comparative biology and taxonomic classification.</title>
        <authorList>
            <person name="Goeker M."/>
        </authorList>
    </citation>
    <scope>NUCLEOTIDE SEQUENCE [LARGE SCALE GENOMIC DNA]</scope>
    <source>
        <strain evidence="2 3">DSM 45775</strain>
    </source>
</reference>
<evidence type="ECO:0000313" key="3">
    <source>
        <dbReference type="Proteomes" id="UP000295705"/>
    </source>
</evidence>
<feature type="transmembrane region" description="Helical" evidence="1">
    <location>
        <begin position="219"/>
        <end position="238"/>
    </location>
</feature>
<keyword evidence="3" id="KW-1185">Reference proteome</keyword>
<keyword evidence="1" id="KW-0472">Membrane</keyword>
<keyword evidence="1" id="KW-0812">Transmembrane</keyword>
<dbReference type="EMBL" id="SNYO01000010">
    <property type="protein sequence ID" value="TDQ50103.1"/>
    <property type="molecule type" value="Genomic_DNA"/>
</dbReference>
<proteinExistence type="predicted"/>
<feature type="transmembrane region" description="Helical" evidence="1">
    <location>
        <begin position="166"/>
        <end position="185"/>
    </location>
</feature>
<evidence type="ECO:0000313" key="2">
    <source>
        <dbReference type="EMBL" id="TDQ50103.1"/>
    </source>
</evidence>
<protein>
    <submittedName>
        <fullName evidence="2">Uncharacterized protein</fullName>
    </submittedName>
</protein>
<dbReference type="AlphaFoldDB" id="A0A4R6UW57"/>
<accession>A0A4R6UW57</accession>
<comment type="caution">
    <text evidence="2">The sequence shown here is derived from an EMBL/GenBank/DDBJ whole genome shotgun (WGS) entry which is preliminary data.</text>
</comment>
<feature type="transmembrane region" description="Helical" evidence="1">
    <location>
        <begin position="250"/>
        <end position="273"/>
    </location>
</feature>
<name>A0A4R6UW57_9PSEU</name>
<sequence length="331" mass="35258">MTRTATETVARVETAASLQDVAVQVIGLRGELADLRAHSKLGCEHVADTVGELLDRAVCAARRRGPFRALANWWSGSNVEAAFRAMHRAEAEIARLYDEDRIRAAAPEALDRLRVCATDDRHRIEWERHLAAQNGRLTAAELSKVIQLGHEAKDQRYAKVRRFRNIVLSAAALITVFLALFAVIVSRAPDAVPLCFTAPPDTVLDCPTSSGRGASGGDVWIVMLLGMLGGSLAAAVSVRNIRGAPTPYNLATALALLKVPAGALTAVGALLLISGEVVPGLAPLASQEQILCYALVFGYAQQALTTLIDKKAGDLVTGVRDKGGDEGKPTR</sequence>
<organism evidence="2 3">
    <name type="scientific">Actinomycetospora succinea</name>
    <dbReference type="NCBI Taxonomy" id="663603"/>
    <lineage>
        <taxon>Bacteria</taxon>
        <taxon>Bacillati</taxon>
        <taxon>Actinomycetota</taxon>
        <taxon>Actinomycetes</taxon>
        <taxon>Pseudonocardiales</taxon>
        <taxon>Pseudonocardiaceae</taxon>
        <taxon>Actinomycetospora</taxon>
    </lineage>
</organism>
<gene>
    <name evidence="2" type="ORF">EV188_11099</name>
</gene>
<keyword evidence="1" id="KW-1133">Transmembrane helix</keyword>
<dbReference type="Proteomes" id="UP000295705">
    <property type="component" value="Unassembled WGS sequence"/>
</dbReference>
<evidence type="ECO:0000256" key="1">
    <source>
        <dbReference type="SAM" id="Phobius"/>
    </source>
</evidence>